<feature type="compositionally biased region" description="Low complexity" evidence="1">
    <location>
        <begin position="64"/>
        <end position="74"/>
    </location>
</feature>
<protein>
    <submittedName>
        <fullName evidence="2">Uncharacterized protein</fullName>
    </submittedName>
</protein>
<feature type="region of interest" description="Disordered" evidence="1">
    <location>
        <begin position="62"/>
        <end position="89"/>
    </location>
</feature>
<accession>A0A8H3L0I9</accession>
<dbReference type="AlphaFoldDB" id="A0A8H3L0I9"/>
<evidence type="ECO:0000313" key="3">
    <source>
        <dbReference type="Proteomes" id="UP000615446"/>
    </source>
</evidence>
<reference evidence="2" key="1">
    <citation type="submission" date="2019-10" db="EMBL/GenBank/DDBJ databases">
        <title>Conservation and host-specific expression of non-tandemly repeated heterogenous ribosome RNA gene in arbuscular mycorrhizal fungi.</title>
        <authorList>
            <person name="Maeda T."/>
            <person name="Kobayashi Y."/>
            <person name="Nakagawa T."/>
            <person name="Ezawa T."/>
            <person name="Yamaguchi K."/>
            <person name="Bino T."/>
            <person name="Nishimoto Y."/>
            <person name="Shigenobu S."/>
            <person name="Kawaguchi M."/>
        </authorList>
    </citation>
    <scope>NUCLEOTIDE SEQUENCE</scope>
    <source>
        <strain evidence="2">HR1</strain>
    </source>
</reference>
<organism evidence="2 3">
    <name type="scientific">Rhizophagus clarus</name>
    <dbReference type="NCBI Taxonomy" id="94130"/>
    <lineage>
        <taxon>Eukaryota</taxon>
        <taxon>Fungi</taxon>
        <taxon>Fungi incertae sedis</taxon>
        <taxon>Mucoromycota</taxon>
        <taxon>Glomeromycotina</taxon>
        <taxon>Glomeromycetes</taxon>
        <taxon>Glomerales</taxon>
        <taxon>Glomeraceae</taxon>
        <taxon>Rhizophagus</taxon>
    </lineage>
</organism>
<dbReference type="EMBL" id="BLAL01000021">
    <property type="protein sequence ID" value="GES76531.1"/>
    <property type="molecule type" value="Genomic_DNA"/>
</dbReference>
<dbReference type="Proteomes" id="UP000615446">
    <property type="component" value="Unassembled WGS sequence"/>
</dbReference>
<comment type="caution">
    <text evidence="2">The sequence shown here is derived from an EMBL/GenBank/DDBJ whole genome shotgun (WGS) entry which is preliminary data.</text>
</comment>
<proteinExistence type="predicted"/>
<evidence type="ECO:0000256" key="1">
    <source>
        <dbReference type="SAM" id="MobiDB-lite"/>
    </source>
</evidence>
<gene>
    <name evidence="2" type="ORF">RCL2_000393200</name>
</gene>
<name>A0A8H3L0I9_9GLOM</name>
<evidence type="ECO:0000313" key="2">
    <source>
        <dbReference type="EMBL" id="GES76531.1"/>
    </source>
</evidence>
<sequence length="89" mass="10208">MSLFLYIDSKLEQPFKIIENIIKKAQKPVVMRHVIAKYFTLIIPKTIQEYLNNKINKAKERGRSTSTSLSSISIPNRTPAISPSRDFIS</sequence>